<feature type="chain" id="PRO_5046366063" description="Lipoprotein" evidence="1">
    <location>
        <begin position="23"/>
        <end position="142"/>
    </location>
</feature>
<evidence type="ECO:0000313" key="2">
    <source>
        <dbReference type="EMBL" id="QSI75842.1"/>
    </source>
</evidence>
<evidence type="ECO:0000313" key="3">
    <source>
        <dbReference type="Proteomes" id="UP000663570"/>
    </source>
</evidence>
<name>A0ABX7M8N0_9RHOO</name>
<dbReference type="EMBL" id="CP071060">
    <property type="protein sequence ID" value="QSI75842.1"/>
    <property type="molecule type" value="Genomic_DNA"/>
</dbReference>
<feature type="signal peptide" evidence="1">
    <location>
        <begin position="1"/>
        <end position="22"/>
    </location>
</feature>
<protein>
    <recommendedName>
        <fullName evidence="4">Lipoprotein</fullName>
    </recommendedName>
</protein>
<evidence type="ECO:0008006" key="4">
    <source>
        <dbReference type="Google" id="ProtNLM"/>
    </source>
</evidence>
<proteinExistence type="predicted"/>
<evidence type="ECO:0000256" key="1">
    <source>
        <dbReference type="SAM" id="SignalP"/>
    </source>
</evidence>
<keyword evidence="1" id="KW-0732">Signal</keyword>
<sequence>MYRFMQVLAMVFMLGLATAAGAYQTELKDDYQIKISTITTVALTKQQVRDAVLSGGLAHGWALKSEAPGRLVLELEHRGKYRVEIAVSYDETQYSITYVSSDNLRYSETADGARMIDNAYYRWLSSLTKAASTALRNVRAAP</sequence>
<keyword evidence="3" id="KW-1185">Reference proteome</keyword>
<organism evidence="2 3">
    <name type="scientific">Niveibacterium microcysteis</name>
    <dbReference type="NCBI Taxonomy" id="2811415"/>
    <lineage>
        <taxon>Bacteria</taxon>
        <taxon>Pseudomonadati</taxon>
        <taxon>Pseudomonadota</taxon>
        <taxon>Betaproteobacteria</taxon>
        <taxon>Rhodocyclales</taxon>
        <taxon>Rhodocyclaceae</taxon>
        <taxon>Niveibacterium</taxon>
    </lineage>
</organism>
<accession>A0ABX7M8N0</accession>
<dbReference type="RefSeq" id="WP_206253703.1">
    <property type="nucleotide sequence ID" value="NZ_CP071060.1"/>
</dbReference>
<dbReference type="Proteomes" id="UP000663570">
    <property type="component" value="Chromosome"/>
</dbReference>
<gene>
    <name evidence="2" type="ORF">JY500_15325</name>
</gene>
<reference evidence="2 3" key="1">
    <citation type="submission" date="2021-02" db="EMBL/GenBank/DDBJ databases">
        <title>Niveibacterium changnyeongensis HC41.</title>
        <authorList>
            <person name="Kang M."/>
        </authorList>
    </citation>
    <scope>NUCLEOTIDE SEQUENCE [LARGE SCALE GENOMIC DNA]</scope>
    <source>
        <strain evidence="2 3">HC41</strain>
    </source>
</reference>